<keyword evidence="2" id="KW-0813">Transport</keyword>
<dbReference type="PRINTS" id="PR00762">
    <property type="entry name" value="CLCHANNEL"/>
</dbReference>
<keyword evidence="3 10" id="KW-0812">Transmembrane</keyword>
<feature type="transmembrane region" description="Helical" evidence="10">
    <location>
        <begin position="33"/>
        <end position="52"/>
    </location>
</feature>
<dbReference type="SUPFAM" id="SSF54631">
    <property type="entry name" value="CBS-domain pair"/>
    <property type="match status" value="1"/>
</dbReference>
<organism evidence="12 13">
    <name type="scientific">Tangfeifania diversioriginum</name>
    <dbReference type="NCBI Taxonomy" id="1168035"/>
    <lineage>
        <taxon>Bacteria</taxon>
        <taxon>Pseudomonadati</taxon>
        <taxon>Bacteroidota</taxon>
        <taxon>Bacteroidia</taxon>
        <taxon>Marinilabiliales</taxon>
        <taxon>Prolixibacteraceae</taxon>
        <taxon>Tangfeifania</taxon>
    </lineage>
</organism>
<dbReference type="InterPro" id="IPR014743">
    <property type="entry name" value="Cl-channel_core"/>
</dbReference>
<evidence type="ECO:0000256" key="2">
    <source>
        <dbReference type="ARBA" id="ARBA00022448"/>
    </source>
</evidence>
<sequence>MFRMYRILGKKAYKHWLNKLIVWRIARIPEKQFIYILSLIVGVVSGLAALALKNLIHFIAGQLTSWFDSDSISYLYLVYPLVGIFFTALFVRFIVKDNIGHGVSKILYSISRQNSRLRRHNTWSSMIASSFTIGFGGSVGAEAPVVLTGASIGSNLARLFKLNYKYITLMIGCGAAGGIAGIFNAPIAGIVFTLEVLMLDLTMAHLIPLLISSVTATILSYFFMGEGVLLRFSLVNDFNVDNVWFYILLGIFSGLVAIYFTRMTMFVESRFKKIKSWGLRLLLGGIVMGVMVFVFPPLWGEGYTGIVTIFNGQGNELLNNSMFFSWKNNEYLIVLFLAGVLIFKVIAMAATTGSGGVGGIFAPTLFMGAVAGFFFAKFLNISNSVMLPEDNFALAGMAGMMAAVMHAPLTAIFLTAEITRGYDMFIPLIITSTAAYLTIMRFEPHSVYTKQLAKSGDLITHHKDKAVLKLMEVRQLIETDFEELSTGATLGDLVKAISHSKRNLYPVVDPNRVLHGMVKLADVKNLIFEQELYDKVKVKDLMYMPEHYISPTDTMEKVAEKFESSGRYNLAVIDNGKYLGFISRAVAFSKYRKMLQDFSNE</sequence>
<feature type="domain" description="CBS" evidence="11">
    <location>
        <begin position="538"/>
        <end position="584"/>
    </location>
</feature>
<protein>
    <submittedName>
        <fullName evidence="12">Chloride channel protein, CIC family</fullName>
    </submittedName>
</protein>
<dbReference type="InterPro" id="IPR046342">
    <property type="entry name" value="CBS_dom_sf"/>
</dbReference>
<evidence type="ECO:0000313" key="12">
    <source>
        <dbReference type="EMBL" id="SHI63503.1"/>
    </source>
</evidence>
<dbReference type="Gene3D" id="1.10.3080.10">
    <property type="entry name" value="Clc chloride channel"/>
    <property type="match status" value="1"/>
</dbReference>
<dbReference type="CDD" id="cd00400">
    <property type="entry name" value="Voltage_gated_ClC"/>
    <property type="match status" value="1"/>
</dbReference>
<keyword evidence="13" id="KW-1185">Reference proteome</keyword>
<evidence type="ECO:0000256" key="8">
    <source>
        <dbReference type="ARBA" id="ARBA00023214"/>
    </source>
</evidence>
<dbReference type="STRING" id="1168035.SAMN05444280_10463"/>
<dbReference type="GO" id="GO:0034707">
    <property type="term" value="C:chloride channel complex"/>
    <property type="evidence" value="ECO:0007669"/>
    <property type="project" value="UniProtKB-KW"/>
</dbReference>
<keyword evidence="6 10" id="KW-0472">Membrane</keyword>
<dbReference type="AlphaFoldDB" id="A0A1M6CRK1"/>
<dbReference type="GO" id="GO:0005254">
    <property type="term" value="F:chloride channel activity"/>
    <property type="evidence" value="ECO:0007669"/>
    <property type="project" value="UniProtKB-KW"/>
</dbReference>
<feature type="transmembrane region" description="Helical" evidence="10">
    <location>
        <begin position="425"/>
        <end position="442"/>
    </location>
</feature>
<keyword evidence="5" id="KW-0406">Ion transport</keyword>
<dbReference type="EMBL" id="FQZE01000004">
    <property type="protein sequence ID" value="SHI63503.1"/>
    <property type="molecule type" value="Genomic_DNA"/>
</dbReference>
<evidence type="ECO:0000256" key="3">
    <source>
        <dbReference type="ARBA" id="ARBA00022692"/>
    </source>
</evidence>
<dbReference type="CDD" id="cd02205">
    <property type="entry name" value="CBS_pair_SF"/>
    <property type="match status" value="1"/>
</dbReference>
<accession>A0A1M6CRK1</accession>
<feature type="transmembrane region" description="Helical" evidence="10">
    <location>
        <begin position="357"/>
        <end position="379"/>
    </location>
</feature>
<dbReference type="Proteomes" id="UP000184050">
    <property type="component" value="Unassembled WGS sequence"/>
</dbReference>
<evidence type="ECO:0000256" key="7">
    <source>
        <dbReference type="ARBA" id="ARBA00023173"/>
    </source>
</evidence>
<dbReference type="InterPro" id="IPR050368">
    <property type="entry name" value="ClC-type_chloride_channel"/>
</dbReference>
<dbReference type="SUPFAM" id="SSF81340">
    <property type="entry name" value="Clc chloride channel"/>
    <property type="match status" value="1"/>
</dbReference>
<dbReference type="InterPro" id="IPR000644">
    <property type="entry name" value="CBS_dom"/>
</dbReference>
<name>A0A1M6CRK1_9BACT</name>
<evidence type="ECO:0000313" key="13">
    <source>
        <dbReference type="Proteomes" id="UP000184050"/>
    </source>
</evidence>
<proteinExistence type="predicted"/>
<reference evidence="12 13" key="1">
    <citation type="submission" date="2016-11" db="EMBL/GenBank/DDBJ databases">
        <authorList>
            <person name="Jaros S."/>
            <person name="Januszkiewicz K."/>
            <person name="Wedrychowicz H."/>
        </authorList>
    </citation>
    <scope>NUCLEOTIDE SEQUENCE [LARGE SCALE GENOMIC DNA]</scope>
    <source>
        <strain evidence="12 13">DSM 27063</strain>
    </source>
</reference>
<dbReference type="InterPro" id="IPR001807">
    <property type="entry name" value="ClC"/>
</dbReference>
<evidence type="ECO:0000256" key="6">
    <source>
        <dbReference type="ARBA" id="ARBA00023136"/>
    </source>
</evidence>
<evidence type="ECO:0000256" key="9">
    <source>
        <dbReference type="ARBA" id="ARBA00023303"/>
    </source>
</evidence>
<gene>
    <name evidence="12" type="ORF">SAMN05444280_10463</name>
</gene>
<feature type="transmembrane region" description="Helical" evidence="10">
    <location>
        <begin position="126"/>
        <end position="147"/>
    </location>
</feature>
<feature type="transmembrane region" description="Helical" evidence="10">
    <location>
        <begin position="206"/>
        <end position="223"/>
    </location>
</feature>
<evidence type="ECO:0000259" key="11">
    <source>
        <dbReference type="Pfam" id="PF00571"/>
    </source>
</evidence>
<dbReference type="Pfam" id="PF00654">
    <property type="entry name" value="Voltage_CLC"/>
    <property type="match status" value="1"/>
</dbReference>
<dbReference type="Gene3D" id="3.10.580.10">
    <property type="entry name" value="CBS-domain"/>
    <property type="match status" value="1"/>
</dbReference>
<keyword evidence="8" id="KW-0868">Chloride</keyword>
<keyword evidence="4 10" id="KW-1133">Transmembrane helix</keyword>
<feature type="transmembrane region" description="Helical" evidence="10">
    <location>
        <begin position="243"/>
        <end position="260"/>
    </location>
</feature>
<evidence type="ECO:0000256" key="1">
    <source>
        <dbReference type="ARBA" id="ARBA00004141"/>
    </source>
</evidence>
<dbReference type="Pfam" id="PF00571">
    <property type="entry name" value="CBS"/>
    <property type="match status" value="1"/>
</dbReference>
<keyword evidence="7" id="KW-0869">Chloride channel</keyword>
<comment type="subcellular location">
    <subcellularLocation>
        <location evidence="1">Membrane</location>
        <topology evidence="1">Multi-pass membrane protein</topology>
    </subcellularLocation>
</comment>
<feature type="transmembrane region" description="Helical" evidence="10">
    <location>
        <begin position="281"/>
        <end position="299"/>
    </location>
</feature>
<keyword evidence="9" id="KW-0407">Ion channel</keyword>
<feature type="transmembrane region" description="Helical" evidence="10">
    <location>
        <begin position="391"/>
        <end position="413"/>
    </location>
</feature>
<evidence type="ECO:0000256" key="5">
    <source>
        <dbReference type="ARBA" id="ARBA00023065"/>
    </source>
</evidence>
<dbReference type="PANTHER" id="PTHR43427:SF6">
    <property type="entry name" value="CHLORIDE CHANNEL PROTEIN CLC-E"/>
    <property type="match status" value="1"/>
</dbReference>
<evidence type="ECO:0000256" key="4">
    <source>
        <dbReference type="ARBA" id="ARBA00022989"/>
    </source>
</evidence>
<evidence type="ECO:0000256" key="10">
    <source>
        <dbReference type="SAM" id="Phobius"/>
    </source>
</evidence>
<dbReference type="PANTHER" id="PTHR43427">
    <property type="entry name" value="CHLORIDE CHANNEL PROTEIN CLC-E"/>
    <property type="match status" value="1"/>
</dbReference>
<feature type="transmembrane region" description="Helical" evidence="10">
    <location>
        <begin position="167"/>
        <end position="194"/>
    </location>
</feature>
<feature type="transmembrane region" description="Helical" evidence="10">
    <location>
        <begin position="331"/>
        <end position="350"/>
    </location>
</feature>
<feature type="transmembrane region" description="Helical" evidence="10">
    <location>
        <begin position="72"/>
        <end position="95"/>
    </location>
</feature>